<dbReference type="SUPFAM" id="SSF51735">
    <property type="entry name" value="NAD(P)-binding Rossmann-fold domains"/>
    <property type="match status" value="1"/>
</dbReference>
<dbReference type="Proteomes" id="UP001253595">
    <property type="component" value="Unassembled WGS sequence"/>
</dbReference>
<evidence type="ECO:0000259" key="5">
    <source>
        <dbReference type="SMART" id="SM00829"/>
    </source>
</evidence>
<dbReference type="PROSITE" id="PS00059">
    <property type="entry name" value="ADH_ZINC"/>
    <property type="match status" value="1"/>
</dbReference>
<dbReference type="InterPro" id="IPR013154">
    <property type="entry name" value="ADH-like_N"/>
</dbReference>
<comment type="similarity">
    <text evidence="4">Belongs to the zinc-containing alcohol dehydrogenase family.</text>
</comment>
<proteinExistence type="inferred from homology"/>
<dbReference type="InterPro" id="IPR013149">
    <property type="entry name" value="ADH-like_C"/>
</dbReference>
<evidence type="ECO:0000256" key="1">
    <source>
        <dbReference type="ARBA" id="ARBA00022723"/>
    </source>
</evidence>
<dbReference type="InterPro" id="IPR002328">
    <property type="entry name" value="ADH_Zn_CS"/>
</dbReference>
<dbReference type="InterPro" id="IPR050129">
    <property type="entry name" value="Zn_alcohol_dh"/>
</dbReference>
<evidence type="ECO:0000313" key="7">
    <source>
        <dbReference type="Proteomes" id="UP001253595"/>
    </source>
</evidence>
<dbReference type="SUPFAM" id="SSF50129">
    <property type="entry name" value="GroES-like"/>
    <property type="match status" value="1"/>
</dbReference>
<dbReference type="InterPro" id="IPR011032">
    <property type="entry name" value="GroES-like_sf"/>
</dbReference>
<dbReference type="InterPro" id="IPR036291">
    <property type="entry name" value="NAD(P)-bd_dom_sf"/>
</dbReference>
<dbReference type="PANTHER" id="PTHR43401">
    <property type="entry name" value="L-THREONINE 3-DEHYDROGENASE"/>
    <property type="match status" value="1"/>
</dbReference>
<dbReference type="RefSeq" id="WP_151057322.1">
    <property type="nucleotide sequence ID" value="NZ_JAVDVX010000002.1"/>
</dbReference>
<dbReference type="PANTHER" id="PTHR43401:SF2">
    <property type="entry name" value="L-THREONINE 3-DEHYDROGENASE"/>
    <property type="match status" value="1"/>
</dbReference>
<evidence type="ECO:0000256" key="3">
    <source>
        <dbReference type="ARBA" id="ARBA00023002"/>
    </source>
</evidence>
<dbReference type="SMART" id="SM00829">
    <property type="entry name" value="PKS_ER"/>
    <property type="match status" value="1"/>
</dbReference>
<keyword evidence="7" id="KW-1185">Reference proteome</keyword>
<evidence type="ECO:0000256" key="2">
    <source>
        <dbReference type="ARBA" id="ARBA00022833"/>
    </source>
</evidence>
<keyword evidence="1 4" id="KW-0479">Metal-binding</keyword>
<keyword evidence="2 4" id="KW-0862">Zinc</keyword>
<evidence type="ECO:0000313" key="6">
    <source>
        <dbReference type="EMBL" id="MDR7089263.1"/>
    </source>
</evidence>
<dbReference type="EMBL" id="JAVDVX010000002">
    <property type="protein sequence ID" value="MDR7089263.1"/>
    <property type="molecule type" value="Genomic_DNA"/>
</dbReference>
<organism evidence="6 7">
    <name type="scientific">Cellvibrio fibrivorans</name>
    <dbReference type="NCBI Taxonomy" id="126350"/>
    <lineage>
        <taxon>Bacteria</taxon>
        <taxon>Pseudomonadati</taxon>
        <taxon>Pseudomonadota</taxon>
        <taxon>Gammaproteobacteria</taxon>
        <taxon>Cellvibrionales</taxon>
        <taxon>Cellvibrionaceae</taxon>
        <taxon>Cellvibrio</taxon>
    </lineage>
</organism>
<comment type="cofactor">
    <cofactor evidence="4">
        <name>Zn(2+)</name>
        <dbReference type="ChEBI" id="CHEBI:29105"/>
    </cofactor>
</comment>
<sequence length="339" mass="36142">MLAAQYVGNKGFQVVEGQMVAPAADEVRLQVGFVGICGTDMHIYHGVMDQRVAPPQIIGHEMSGTIVEMGANVKGFAIGDRVVVRPLDYCGECPACAAGHSHVCHKLKFMGIDSPGAFQNSWTVKARTLHKLPENIDLKQGALIEPLSVAVHDISRARLTAGEKAVVIGGGPIGQLVALVAKSVGAEVMISEVNQVRNEFAQKNGIKTVNPLEQDLDAAVKEWTNGKGADVVFEVSGVKAAIEAMTKIASVRGRICMVAIHSQKPEVDLFQFFWKELELVGARVYEAADFDMAIELVASGKVKLEPFISSVSSLNNIGSAFASMDNNPAGMKALVSCAE</sequence>
<feature type="domain" description="Enoyl reductase (ER)" evidence="5">
    <location>
        <begin position="8"/>
        <end position="335"/>
    </location>
</feature>
<gene>
    <name evidence="6" type="ORF">J2X05_001269</name>
</gene>
<name>A0ABU1UVX6_9GAMM</name>
<accession>A0ABU1UVX6</accession>
<dbReference type="InterPro" id="IPR020843">
    <property type="entry name" value="ER"/>
</dbReference>
<dbReference type="Gene3D" id="3.40.50.720">
    <property type="entry name" value="NAD(P)-binding Rossmann-like Domain"/>
    <property type="match status" value="1"/>
</dbReference>
<keyword evidence="3" id="KW-0560">Oxidoreductase</keyword>
<protein>
    <submittedName>
        <fullName evidence="6">2-desacetyl-2-hydroxyethyl bacteriochlorophyllide A dehydrogenase</fullName>
    </submittedName>
</protein>
<dbReference type="Pfam" id="PF08240">
    <property type="entry name" value="ADH_N"/>
    <property type="match status" value="1"/>
</dbReference>
<reference evidence="6 7" key="1">
    <citation type="submission" date="2023-07" db="EMBL/GenBank/DDBJ databases">
        <title>Sorghum-associated microbial communities from plants grown in Nebraska, USA.</title>
        <authorList>
            <person name="Schachtman D."/>
        </authorList>
    </citation>
    <scope>NUCLEOTIDE SEQUENCE [LARGE SCALE GENOMIC DNA]</scope>
    <source>
        <strain evidence="6 7">BE190</strain>
    </source>
</reference>
<comment type="caution">
    <text evidence="6">The sequence shown here is derived from an EMBL/GenBank/DDBJ whole genome shotgun (WGS) entry which is preliminary data.</text>
</comment>
<dbReference type="Pfam" id="PF00107">
    <property type="entry name" value="ADH_zinc_N"/>
    <property type="match status" value="1"/>
</dbReference>
<dbReference type="Gene3D" id="3.90.180.10">
    <property type="entry name" value="Medium-chain alcohol dehydrogenases, catalytic domain"/>
    <property type="match status" value="1"/>
</dbReference>
<evidence type="ECO:0000256" key="4">
    <source>
        <dbReference type="RuleBase" id="RU361277"/>
    </source>
</evidence>